<keyword evidence="3" id="KW-1185">Reference proteome</keyword>
<organism evidence="2 3">
    <name type="scientific">Ruegeria atlantica</name>
    <dbReference type="NCBI Taxonomy" id="81569"/>
    <lineage>
        <taxon>Bacteria</taxon>
        <taxon>Pseudomonadati</taxon>
        <taxon>Pseudomonadota</taxon>
        <taxon>Alphaproteobacteria</taxon>
        <taxon>Rhodobacterales</taxon>
        <taxon>Roseobacteraceae</taxon>
        <taxon>Ruegeria</taxon>
    </lineage>
</organism>
<gene>
    <name evidence="2" type="ORF">RUM4293_04363</name>
</gene>
<evidence type="ECO:0000313" key="2">
    <source>
        <dbReference type="EMBL" id="CUH45448.1"/>
    </source>
</evidence>
<reference evidence="3" key="1">
    <citation type="submission" date="2015-09" db="EMBL/GenBank/DDBJ databases">
        <authorList>
            <person name="Rodrigo-Torres L."/>
            <person name="Arahal D.R."/>
        </authorList>
    </citation>
    <scope>NUCLEOTIDE SEQUENCE [LARGE SCALE GENOMIC DNA]</scope>
    <source>
        <strain evidence="3">CECT 4293</strain>
    </source>
</reference>
<proteinExistence type="predicted"/>
<name>A0A0P1EX92_9RHOB</name>
<dbReference type="Proteomes" id="UP000050786">
    <property type="component" value="Unassembled WGS sequence"/>
</dbReference>
<sequence length="164" mass="17247">MSYRPLSGIGGTQSLPGAIQRLGAVGRHAAGGAAILCGAAPDFKRFAAPITQPGAFACVLFVLQALLLVSRFFFAAWPPRAIGLYPRHLWAGPHRLAVAPGWRRLWCSNTGGCSHRAWPVPCAVFATANLASSGTRGAGVARAINKPGCRPVAFPHTQRIVRGV</sequence>
<feature type="transmembrane region" description="Helical" evidence="1">
    <location>
        <begin position="54"/>
        <end position="77"/>
    </location>
</feature>
<evidence type="ECO:0000313" key="3">
    <source>
        <dbReference type="Proteomes" id="UP000050786"/>
    </source>
</evidence>
<protein>
    <submittedName>
        <fullName evidence="2">Uncharacterized protein</fullName>
    </submittedName>
</protein>
<accession>A0A0P1EX92</accession>
<keyword evidence="1" id="KW-1133">Transmembrane helix</keyword>
<evidence type="ECO:0000256" key="1">
    <source>
        <dbReference type="SAM" id="Phobius"/>
    </source>
</evidence>
<keyword evidence="1" id="KW-0472">Membrane</keyword>
<dbReference type="EMBL" id="CYPS01000067">
    <property type="protein sequence ID" value="CUH45448.1"/>
    <property type="molecule type" value="Genomic_DNA"/>
</dbReference>
<keyword evidence="1" id="KW-0812">Transmembrane</keyword>
<dbReference type="AlphaFoldDB" id="A0A0P1EX92"/>